<dbReference type="PANTHER" id="PTHR35146">
    <property type="entry name" value="UPF0178 PROTEIN YAII"/>
    <property type="match status" value="1"/>
</dbReference>
<gene>
    <name evidence="2" type="ORF">SAMN02745120_2337</name>
</gene>
<dbReference type="EMBL" id="FUYN01000005">
    <property type="protein sequence ID" value="SKB61686.1"/>
    <property type="molecule type" value="Genomic_DNA"/>
</dbReference>
<dbReference type="Proteomes" id="UP000243406">
    <property type="component" value="Unassembled WGS sequence"/>
</dbReference>
<protein>
    <submittedName>
        <fullName evidence="2">Uncharacterized protein</fullName>
    </submittedName>
</protein>
<organism evidence="2 3">
    <name type="scientific">Acetoanaerobium noterae</name>
    <dbReference type="NCBI Taxonomy" id="745369"/>
    <lineage>
        <taxon>Bacteria</taxon>
        <taxon>Bacillati</taxon>
        <taxon>Bacillota</taxon>
        <taxon>Clostridia</taxon>
        <taxon>Peptostreptococcales</taxon>
        <taxon>Filifactoraceae</taxon>
        <taxon>Acetoanaerobium</taxon>
    </lineage>
</organism>
<dbReference type="OrthoDB" id="9798918at2"/>
<dbReference type="PANTHER" id="PTHR35146:SF1">
    <property type="entry name" value="UPF0178 PROTEIN YAII"/>
    <property type="match status" value="1"/>
</dbReference>
<name>A0A1T5CQR9_9FIRM</name>
<dbReference type="RefSeq" id="WP_079590117.1">
    <property type="nucleotide sequence ID" value="NZ_FUYN01000005.1"/>
</dbReference>
<dbReference type="InterPro" id="IPR003791">
    <property type="entry name" value="UPF0178"/>
</dbReference>
<evidence type="ECO:0000313" key="3">
    <source>
        <dbReference type="Proteomes" id="UP000243406"/>
    </source>
</evidence>
<evidence type="ECO:0000313" key="2">
    <source>
        <dbReference type="EMBL" id="SKB61686.1"/>
    </source>
</evidence>
<dbReference type="Pfam" id="PF02639">
    <property type="entry name" value="DUF188"/>
    <property type="match status" value="1"/>
</dbReference>
<comment type="similarity">
    <text evidence="1">Belongs to the UPF0178 family.</text>
</comment>
<dbReference type="AlphaFoldDB" id="A0A1T5CQR9"/>
<keyword evidence="3" id="KW-1185">Reference proteome</keyword>
<accession>A0A1T5CQR9</accession>
<sequence>MNDKIDNHFTIWIDADGCPVVNSTINIAKQNSIPVIVVKNYSVQLNSDYARIVTVDIARDSADYYIANNISPYDLVITQDYGLAAMVLAKKGFCINQNGKEITPSNIDFILDTRYHNKVSMMQNNRGPKHKKRSENDNLIYEKSLTEFINERILNKSK</sequence>
<evidence type="ECO:0000256" key="1">
    <source>
        <dbReference type="ARBA" id="ARBA00008522"/>
    </source>
</evidence>
<reference evidence="3" key="1">
    <citation type="submission" date="2017-02" db="EMBL/GenBank/DDBJ databases">
        <authorList>
            <person name="Varghese N."/>
            <person name="Submissions S."/>
        </authorList>
    </citation>
    <scope>NUCLEOTIDE SEQUENCE [LARGE SCALE GENOMIC DNA]</scope>
    <source>
        <strain evidence="3">ATCC 35199</strain>
    </source>
</reference>
<proteinExistence type="inferred from homology"/>